<dbReference type="Pfam" id="PF02661">
    <property type="entry name" value="Fic"/>
    <property type="match status" value="1"/>
</dbReference>
<evidence type="ECO:0000259" key="1">
    <source>
        <dbReference type="PROSITE" id="PS51459"/>
    </source>
</evidence>
<evidence type="ECO:0000313" key="2">
    <source>
        <dbReference type="EMBL" id="HJC22590.1"/>
    </source>
</evidence>
<dbReference type="InterPro" id="IPR053737">
    <property type="entry name" value="Type_II_TA_Toxin"/>
</dbReference>
<protein>
    <submittedName>
        <fullName evidence="2">Type II toxin-antitoxin system death-on-curing family toxin</fullName>
    </submittedName>
</protein>
<reference evidence="2" key="2">
    <citation type="submission" date="2021-04" db="EMBL/GenBank/DDBJ databases">
        <authorList>
            <person name="Gilroy R."/>
        </authorList>
    </citation>
    <scope>NUCLEOTIDE SEQUENCE</scope>
    <source>
        <strain evidence="2">USAMLcec2-132</strain>
    </source>
</reference>
<dbReference type="EMBL" id="DWWS01000013">
    <property type="protein sequence ID" value="HJC22590.1"/>
    <property type="molecule type" value="Genomic_DNA"/>
</dbReference>
<reference evidence="2" key="1">
    <citation type="journal article" date="2021" name="PeerJ">
        <title>Extensive microbial diversity within the chicken gut microbiome revealed by metagenomics and culture.</title>
        <authorList>
            <person name="Gilroy R."/>
            <person name="Ravi A."/>
            <person name="Getino M."/>
            <person name="Pursley I."/>
            <person name="Horton D.L."/>
            <person name="Alikhan N.F."/>
            <person name="Baker D."/>
            <person name="Gharbi K."/>
            <person name="Hall N."/>
            <person name="Watson M."/>
            <person name="Adriaenssens E.M."/>
            <person name="Foster-Nyarko E."/>
            <person name="Jarju S."/>
            <person name="Secka A."/>
            <person name="Antonio M."/>
            <person name="Oren A."/>
            <person name="Chaudhuri R.R."/>
            <person name="La Ragione R."/>
            <person name="Hildebrand F."/>
            <person name="Pallen M.J."/>
        </authorList>
    </citation>
    <scope>NUCLEOTIDE SEQUENCE</scope>
    <source>
        <strain evidence="2">USAMLcec2-132</strain>
    </source>
</reference>
<dbReference type="SUPFAM" id="SSF140931">
    <property type="entry name" value="Fic-like"/>
    <property type="match status" value="1"/>
</dbReference>
<dbReference type="InterPro" id="IPR036597">
    <property type="entry name" value="Fido-like_dom_sf"/>
</dbReference>
<evidence type="ECO:0000313" key="3">
    <source>
        <dbReference type="Proteomes" id="UP000823891"/>
    </source>
</evidence>
<name>A0A9D2SPH3_9FIRM</name>
<dbReference type="PANTHER" id="PTHR39426">
    <property type="entry name" value="HOMOLOGY TO DEATH-ON-CURING PROTEIN OF PHAGE P1"/>
    <property type="match status" value="1"/>
</dbReference>
<dbReference type="InterPro" id="IPR006440">
    <property type="entry name" value="Doc"/>
</dbReference>
<dbReference type="NCBIfam" id="TIGR01550">
    <property type="entry name" value="DOC_P1"/>
    <property type="match status" value="1"/>
</dbReference>
<dbReference type="AlphaFoldDB" id="A0A9D2SPH3"/>
<feature type="domain" description="Fido" evidence="1">
    <location>
        <begin position="4"/>
        <end position="122"/>
    </location>
</feature>
<proteinExistence type="predicted"/>
<accession>A0A9D2SPH3</accession>
<dbReference type="Gene3D" id="1.20.120.1870">
    <property type="entry name" value="Fic/DOC protein, Fido domain"/>
    <property type="match status" value="1"/>
</dbReference>
<dbReference type="PIRSF" id="PIRSF018297">
    <property type="entry name" value="Doc"/>
    <property type="match status" value="1"/>
</dbReference>
<dbReference type="PANTHER" id="PTHR39426:SF1">
    <property type="entry name" value="HOMOLOGY TO DEATH-ON-CURING PROTEIN OF PHAGE P1"/>
    <property type="match status" value="1"/>
</dbReference>
<dbReference type="InterPro" id="IPR003812">
    <property type="entry name" value="Fido"/>
</dbReference>
<dbReference type="GO" id="GO:0016301">
    <property type="term" value="F:kinase activity"/>
    <property type="evidence" value="ECO:0007669"/>
    <property type="project" value="InterPro"/>
</dbReference>
<sequence>MIRLSKPQILLLHEQLLEATGGSSGLRDEGMLDSALNAPFQTFSGEDVYPSLQQKAARLCFGLVKNHPFVDGNKRIGAHAMLVFLALNGIELEYTQTELSDIILQLASGTIPSSRLLEWILIHQI</sequence>
<dbReference type="PROSITE" id="PS51459">
    <property type="entry name" value="FIDO"/>
    <property type="match status" value="1"/>
</dbReference>
<organism evidence="2 3">
    <name type="scientific">Candidatus Eisenbergiella merdavium</name>
    <dbReference type="NCBI Taxonomy" id="2838551"/>
    <lineage>
        <taxon>Bacteria</taxon>
        <taxon>Bacillati</taxon>
        <taxon>Bacillota</taxon>
        <taxon>Clostridia</taxon>
        <taxon>Lachnospirales</taxon>
        <taxon>Lachnospiraceae</taxon>
        <taxon>Eisenbergiella</taxon>
    </lineage>
</organism>
<comment type="caution">
    <text evidence="2">The sequence shown here is derived from an EMBL/GenBank/DDBJ whole genome shotgun (WGS) entry which is preliminary data.</text>
</comment>
<dbReference type="Proteomes" id="UP000823891">
    <property type="component" value="Unassembled WGS sequence"/>
</dbReference>
<gene>
    <name evidence="2" type="ORF">H9761_02655</name>
</gene>